<feature type="non-terminal residue" evidence="1">
    <location>
        <position position="1"/>
    </location>
</feature>
<name>A0ACA9SIS2_9GLOM</name>
<organism evidence="1 2">
    <name type="scientific">Racocetra persica</name>
    <dbReference type="NCBI Taxonomy" id="160502"/>
    <lineage>
        <taxon>Eukaryota</taxon>
        <taxon>Fungi</taxon>
        <taxon>Fungi incertae sedis</taxon>
        <taxon>Mucoromycota</taxon>
        <taxon>Glomeromycotina</taxon>
        <taxon>Glomeromycetes</taxon>
        <taxon>Diversisporales</taxon>
        <taxon>Gigasporaceae</taxon>
        <taxon>Racocetra</taxon>
    </lineage>
</organism>
<accession>A0ACA9SIS2</accession>
<sequence length="128" mass="14548">DVVMNCTGVSARTFGGVMDNTVSLSHHDSFIFVVPRESGEVILGGTMEMNDYSENPDPETAKNIIQRCVILCPELTLDKNLQIIRHNVGRRPYRTKQNTKGEVTYKEVLNYMKKQGSKFQFTKFDEAK</sequence>
<comment type="caution">
    <text evidence="1">The sequence shown here is derived from an EMBL/GenBank/DDBJ whole genome shotgun (WGS) entry which is preliminary data.</text>
</comment>
<feature type="non-terminal residue" evidence="1">
    <location>
        <position position="128"/>
    </location>
</feature>
<proteinExistence type="predicted"/>
<dbReference type="EMBL" id="CAJVQC010129200">
    <property type="protein sequence ID" value="CAG8841137.1"/>
    <property type="molecule type" value="Genomic_DNA"/>
</dbReference>
<evidence type="ECO:0000313" key="2">
    <source>
        <dbReference type="Proteomes" id="UP000789920"/>
    </source>
</evidence>
<gene>
    <name evidence="1" type="ORF">RPERSI_LOCUS31738</name>
</gene>
<reference evidence="1" key="1">
    <citation type="submission" date="2021-06" db="EMBL/GenBank/DDBJ databases">
        <authorList>
            <person name="Kallberg Y."/>
            <person name="Tangrot J."/>
            <person name="Rosling A."/>
        </authorList>
    </citation>
    <scope>NUCLEOTIDE SEQUENCE</scope>
    <source>
        <strain evidence="1">MA461A</strain>
    </source>
</reference>
<protein>
    <submittedName>
        <fullName evidence="1">12609_t:CDS:1</fullName>
    </submittedName>
</protein>
<dbReference type="Proteomes" id="UP000789920">
    <property type="component" value="Unassembled WGS sequence"/>
</dbReference>
<keyword evidence="2" id="KW-1185">Reference proteome</keyword>
<evidence type="ECO:0000313" key="1">
    <source>
        <dbReference type="EMBL" id="CAG8841137.1"/>
    </source>
</evidence>